<feature type="domain" description="UNC-45/Cro1/She4 central" evidence="4">
    <location>
        <begin position="31"/>
        <end position="195"/>
    </location>
</feature>
<dbReference type="Gene3D" id="1.25.10.10">
    <property type="entry name" value="Leucine-rich Repeat Variant"/>
    <property type="match status" value="1"/>
</dbReference>
<sequence length="698" mass="74858">MVSITDTDGEQTLDTLLTKSQDHTSILPDEISYLITAFTPSQESSFRSKAYLILSSFCQGVRASSPPSEDPQNDHATQSLTETFAPTVGSRLAEPTEPEVIVGLSFLSALFQVDWQSASAIFQQESILTSIADILDLYPSENVAKEAAHLLSHASGHKACRAAMPSECIQWLQSSLRQTKDMTLRAAAAIAIVKLSRGATTDAADLSGVQRAPPTGADAELVTLMRGLVIDGGSDSIGDAVEGLAYLTVEASVKETLSKDSELLTRLFSLIPSKKQSTSSNDPAFSLLFGIIMIISNICAYQPRLSSEDAQMEKLRRMAKTGAGSGQKLEDVSSDPLEDDEHAKDRGRRMVKYGALNVVTTAIRVTDGRGVRAAASKALLSLTEDKDNRGKILQNGGSKALMIFIRQSLSTASSSGSHRAADALDQVDLEAIQTLAKLAITSSPIQVFGPDEGVIFDAIRPLSILLTHPSSTLLQRFEATMALTNLSSHSAESASRVAKADGLLAKVEFLVLEEHVLTRRAAAELLCNLVAGSEDVFERYTGGDSPSERAKSKLHVLLALSDVDDLPTRLAASGALAVLTASPNACRTLRDLENEQHRVLRTFTQLIDPSVVSVYDGQTGDSVSDPGLVHRGVVCVRNCLFNVDQESRRALAGMDETKELIKALTNALKANTENQLVLRPVVETLKMLIDSGVKVDLA</sequence>
<dbReference type="GO" id="GO:0005737">
    <property type="term" value="C:cytoplasm"/>
    <property type="evidence" value="ECO:0007669"/>
    <property type="project" value="UniProtKB-SubCell"/>
</dbReference>
<dbReference type="InterPro" id="IPR024660">
    <property type="entry name" value="UCS_central_dom"/>
</dbReference>
<dbReference type="InterPro" id="IPR016024">
    <property type="entry name" value="ARM-type_fold"/>
</dbReference>
<keyword evidence="2" id="KW-0963">Cytoplasm</keyword>
<dbReference type="PANTHER" id="PTHR45994">
    <property type="entry name" value="FI21225P1"/>
    <property type="match status" value="1"/>
</dbReference>
<gene>
    <name evidence="5" type="ORF">EW146_g280</name>
</gene>
<evidence type="ECO:0000256" key="2">
    <source>
        <dbReference type="ARBA" id="ARBA00022490"/>
    </source>
</evidence>
<proteinExistence type="predicted"/>
<dbReference type="PANTHER" id="PTHR45994:SF1">
    <property type="entry name" value="FI21225P1"/>
    <property type="match status" value="1"/>
</dbReference>
<dbReference type="AlphaFoldDB" id="A0A4S4M9P3"/>
<comment type="subcellular location">
    <subcellularLocation>
        <location evidence="1">Cytoplasm</location>
    </subcellularLocation>
</comment>
<dbReference type="Pfam" id="PF11701">
    <property type="entry name" value="UNC45-central"/>
    <property type="match status" value="1"/>
</dbReference>
<evidence type="ECO:0000259" key="4">
    <source>
        <dbReference type="Pfam" id="PF11701"/>
    </source>
</evidence>
<dbReference type="EMBL" id="SGPL01000006">
    <property type="protein sequence ID" value="THH21221.1"/>
    <property type="molecule type" value="Genomic_DNA"/>
</dbReference>
<accession>A0A4S4M9P3</accession>
<dbReference type="Proteomes" id="UP000310158">
    <property type="component" value="Unassembled WGS sequence"/>
</dbReference>
<protein>
    <recommendedName>
        <fullName evidence="4">UNC-45/Cro1/She4 central domain-containing protein</fullName>
    </recommendedName>
</protein>
<comment type="caution">
    <text evidence="5">The sequence shown here is derived from an EMBL/GenBank/DDBJ whole genome shotgun (WGS) entry which is preliminary data.</text>
</comment>
<dbReference type="SUPFAM" id="SSF48371">
    <property type="entry name" value="ARM repeat"/>
    <property type="match status" value="1"/>
</dbReference>
<keyword evidence="6" id="KW-1185">Reference proteome</keyword>
<organism evidence="5 6">
    <name type="scientific">Bondarzewia mesenterica</name>
    <dbReference type="NCBI Taxonomy" id="1095465"/>
    <lineage>
        <taxon>Eukaryota</taxon>
        <taxon>Fungi</taxon>
        <taxon>Dikarya</taxon>
        <taxon>Basidiomycota</taxon>
        <taxon>Agaricomycotina</taxon>
        <taxon>Agaricomycetes</taxon>
        <taxon>Russulales</taxon>
        <taxon>Bondarzewiaceae</taxon>
        <taxon>Bondarzewia</taxon>
    </lineage>
</organism>
<evidence type="ECO:0000256" key="1">
    <source>
        <dbReference type="ARBA" id="ARBA00004496"/>
    </source>
</evidence>
<feature type="region of interest" description="Disordered" evidence="3">
    <location>
        <begin position="317"/>
        <end position="345"/>
    </location>
</feature>
<reference evidence="5 6" key="1">
    <citation type="submission" date="2019-02" db="EMBL/GenBank/DDBJ databases">
        <title>Genome sequencing of the rare red list fungi Bondarzewia mesenterica.</title>
        <authorList>
            <person name="Buettner E."/>
            <person name="Kellner H."/>
        </authorList>
    </citation>
    <scope>NUCLEOTIDE SEQUENCE [LARGE SCALE GENOMIC DNA]</scope>
    <source>
        <strain evidence="5 6">DSM 108281</strain>
    </source>
</reference>
<dbReference type="OrthoDB" id="199930at2759"/>
<evidence type="ECO:0000313" key="6">
    <source>
        <dbReference type="Proteomes" id="UP000310158"/>
    </source>
</evidence>
<dbReference type="InterPro" id="IPR011989">
    <property type="entry name" value="ARM-like"/>
</dbReference>
<name>A0A4S4M9P3_9AGAM</name>
<evidence type="ECO:0000313" key="5">
    <source>
        <dbReference type="EMBL" id="THH21221.1"/>
    </source>
</evidence>
<dbReference type="GO" id="GO:0051879">
    <property type="term" value="F:Hsp90 protein binding"/>
    <property type="evidence" value="ECO:0007669"/>
    <property type="project" value="TreeGrafter"/>
</dbReference>
<evidence type="ECO:0000256" key="3">
    <source>
        <dbReference type="SAM" id="MobiDB-lite"/>
    </source>
</evidence>